<sequence length="646" mass="69942">MLRTDTTVDRSSVRQSWGSDERFLSSTSTHSSSSSGHKESRGLWGRLRKKSSVSFGNRTNSSKISSANHSTSSVSLSSGTSHVANTTPDSGQETSHSDGALTPVNIGPPATFGEKSDTASLINKHLSLGGPSISARHRSISAQVDHPAMRANSLVTRRPGTADPALRVSVDAVRKTGGMPSYSMDLPWGNRPSVDTLCDGDISADSIRRTLGAYTGKSESKSKPLFRTLLSRSQKPVVAAAAAASIVAATNGNATDAAVMGLERISEDEGEDSRNSLAFNGNLGPIEEPTLRQRTRGYSRPTKYTPARSIPIAHADTVPASKRFSENSGSTVFSSETLASSTADHGRPSDPQSFWPKGDRRSITSVTQQQLPPPLETVSRQRSRGHHQHTRSGLESYSNRLPSPTRENPPNLIPMVHGRVSATMQNGQPIDNDMMLDPVVFRNTFFNARTASDTDNLKRKLKSRVSALRRVPSEETLDGTFESTASKIRFDTALFFVPDYEAADEPADAAAMEDAASPTVPDYDPLPEIAVAVDPKQKHSPMSIAVDQPASQPDDALATSGLQITMQPADDAQVAKLQQELQALKATVSVLQNQNEVLVELVKRDPIDDTPEAVRMHLRTVELENQWLRRELSHARQQRKRADSAC</sequence>
<evidence type="ECO:0000313" key="2">
    <source>
        <dbReference type="Proteomes" id="UP001150603"/>
    </source>
</evidence>
<evidence type="ECO:0000313" key="1">
    <source>
        <dbReference type="EMBL" id="KAJ1943009.1"/>
    </source>
</evidence>
<dbReference type="Proteomes" id="UP001150603">
    <property type="component" value="Unassembled WGS sequence"/>
</dbReference>
<name>A0ACC1J9H7_9FUNG</name>
<dbReference type="EMBL" id="JANBPW010001816">
    <property type="protein sequence ID" value="KAJ1943009.1"/>
    <property type="molecule type" value="Genomic_DNA"/>
</dbReference>
<gene>
    <name evidence="1" type="ORF">FBU59_003033</name>
</gene>
<accession>A0ACC1J9H7</accession>
<keyword evidence="2" id="KW-1185">Reference proteome</keyword>
<organism evidence="1 2">
    <name type="scientific">Linderina macrospora</name>
    <dbReference type="NCBI Taxonomy" id="4868"/>
    <lineage>
        <taxon>Eukaryota</taxon>
        <taxon>Fungi</taxon>
        <taxon>Fungi incertae sedis</taxon>
        <taxon>Zoopagomycota</taxon>
        <taxon>Kickxellomycotina</taxon>
        <taxon>Kickxellomycetes</taxon>
        <taxon>Kickxellales</taxon>
        <taxon>Kickxellaceae</taxon>
        <taxon>Linderina</taxon>
    </lineage>
</organism>
<reference evidence="1" key="1">
    <citation type="submission" date="2022-07" db="EMBL/GenBank/DDBJ databases">
        <title>Phylogenomic reconstructions and comparative analyses of Kickxellomycotina fungi.</title>
        <authorList>
            <person name="Reynolds N.K."/>
            <person name="Stajich J.E."/>
            <person name="Barry K."/>
            <person name="Grigoriev I.V."/>
            <person name="Crous P."/>
            <person name="Smith M.E."/>
        </authorList>
    </citation>
    <scope>NUCLEOTIDE SEQUENCE</scope>
    <source>
        <strain evidence="1">NRRL 5244</strain>
    </source>
</reference>
<comment type="caution">
    <text evidence="1">The sequence shown here is derived from an EMBL/GenBank/DDBJ whole genome shotgun (WGS) entry which is preliminary data.</text>
</comment>
<protein>
    <submittedName>
        <fullName evidence="1">Uncharacterized protein</fullName>
    </submittedName>
</protein>
<proteinExistence type="predicted"/>